<gene>
    <name evidence="1" type="ORF">HNQ52_001400</name>
</gene>
<dbReference type="RefSeq" id="WP_183960389.1">
    <property type="nucleotide sequence ID" value="NZ_JACHHP010000002.1"/>
</dbReference>
<evidence type="ECO:0000313" key="1">
    <source>
        <dbReference type="EMBL" id="MBB5207871.1"/>
    </source>
</evidence>
<dbReference type="EMBL" id="JACHHP010000002">
    <property type="protein sequence ID" value="MBB5207871.1"/>
    <property type="molecule type" value="Genomic_DNA"/>
</dbReference>
<keyword evidence="2" id="KW-1185">Reference proteome</keyword>
<accession>A0A7W8D712</accession>
<evidence type="ECO:0000313" key="2">
    <source>
        <dbReference type="Proteomes" id="UP000521199"/>
    </source>
</evidence>
<dbReference type="AlphaFoldDB" id="A0A7W8D712"/>
<reference evidence="1 2" key="1">
    <citation type="submission" date="2020-08" db="EMBL/GenBank/DDBJ databases">
        <title>Genomic Encyclopedia of Type Strains, Phase IV (KMG-IV): sequencing the most valuable type-strain genomes for metagenomic binning, comparative biology and taxonomic classification.</title>
        <authorList>
            <person name="Goeker M."/>
        </authorList>
    </citation>
    <scope>NUCLEOTIDE SEQUENCE [LARGE SCALE GENOMIC DNA]</scope>
    <source>
        <strain evidence="1 2">DSM 24163</strain>
    </source>
</reference>
<protein>
    <submittedName>
        <fullName evidence="1">Uncharacterized protein</fullName>
    </submittedName>
</protein>
<name>A0A7W8D712_9GAMM</name>
<sequence>MLDLTVIFVANNEEQSLMVFPPEADAVAYCEGLDVEAGEWLFWDNAGNPLEPRFEVPNKRGLFTVQNGTYRLVPAASPYRVELAVALSEIRHFEGPALFLSEAVVRNHIAVSSIRHDVSPGEIQLCVQADRGERP</sequence>
<comment type="caution">
    <text evidence="1">The sequence shown here is derived from an EMBL/GenBank/DDBJ whole genome shotgun (WGS) entry which is preliminary data.</text>
</comment>
<dbReference type="Proteomes" id="UP000521199">
    <property type="component" value="Unassembled WGS sequence"/>
</dbReference>
<organism evidence="1 2">
    <name type="scientific">Chiayiivirga flava</name>
    <dbReference type="NCBI Taxonomy" id="659595"/>
    <lineage>
        <taxon>Bacteria</taxon>
        <taxon>Pseudomonadati</taxon>
        <taxon>Pseudomonadota</taxon>
        <taxon>Gammaproteobacteria</taxon>
        <taxon>Lysobacterales</taxon>
        <taxon>Lysobacteraceae</taxon>
        <taxon>Chiayiivirga</taxon>
    </lineage>
</organism>
<proteinExistence type="predicted"/>